<evidence type="ECO:0000313" key="1">
    <source>
        <dbReference type="EMBL" id="HAC28826.1"/>
    </source>
</evidence>
<sequence length="76" mass="8418">MALPDALTEDRIYHRCPLDKLDFETTESLEDLALPFGQDRALRALEFGASMKAQGFNLFVLGPSGAGKHELVRRGL</sequence>
<dbReference type="Gene3D" id="3.40.50.300">
    <property type="entry name" value="P-loop containing nucleotide triphosphate hydrolases"/>
    <property type="match status" value="1"/>
</dbReference>
<dbReference type="AlphaFoldDB" id="A0A3B8WH84"/>
<accession>A0A3B8WH84</accession>
<comment type="caution">
    <text evidence="1">The sequence shown here is derived from an EMBL/GenBank/DDBJ whole genome shotgun (WGS) entry which is preliminary data.</text>
</comment>
<dbReference type="Proteomes" id="UP000261325">
    <property type="component" value="Unassembled WGS sequence"/>
</dbReference>
<name>A0A3B8WH84_MARNT</name>
<gene>
    <name evidence="1" type="ORF">DCF82_13580</name>
</gene>
<dbReference type="InterPro" id="IPR027417">
    <property type="entry name" value="P-loop_NTPase"/>
</dbReference>
<protein>
    <submittedName>
        <fullName evidence="1">Uncharacterized protein</fullName>
    </submittedName>
</protein>
<organism evidence="1 2">
    <name type="scientific">Marinobacter nauticus</name>
    <name type="common">Marinobacter hydrocarbonoclasticus</name>
    <name type="synonym">Marinobacter aquaeolei</name>
    <dbReference type="NCBI Taxonomy" id="2743"/>
    <lineage>
        <taxon>Bacteria</taxon>
        <taxon>Pseudomonadati</taxon>
        <taxon>Pseudomonadota</taxon>
        <taxon>Gammaproteobacteria</taxon>
        <taxon>Pseudomonadales</taxon>
        <taxon>Marinobacteraceae</taxon>
        <taxon>Marinobacter</taxon>
    </lineage>
</organism>
<dbReference type="EMBL" id="DLYI01000177">
    <property type="protein sequence ID" value="HAC28826.1"/>
    <property type="molecule type" value="Genomic_DNA"/>
</dbReference>
<feature type="non-terminal residue" evidence="1">
    <location>
        <position position="76"/>
    </location>
</feature>
<reference evidence="1 2" key="1">
    <citation type="journal article" date="2018" name="Nat. Biotechnol.">
        <title>A standardized bacterial taxonomy based on genome phylogeny substantially revises the tree of life.</title>
        <authorList>
            <person name="Parks D.H."/>
            <person name="Chuvochina M."/>
            <person name="Waite D.W."/>
            <person name="Rinke C."/>
            <person name="Skarshewski A."/>
            <person name="Chaumeil P.A."/>
            <person name="Hugenholtz P."/>
        </authorList>
    </citation>
    <scope>NUCLEOTIDE SEQUENCE [LARGE SCALE GENOMIC DNA]</scope>
    <source>
        <strain evidence="1">UBA9049</strain>
    </source>
</reference>
<proteinExistence type="predicted"/>
<evidence type="ECO:0000313" key="2">
    <source>
        <dbReference type="Proteomes" id="UP000261325"/>
    </source>
</evidence>